<name>A0A0R2M134_9LACO</name>
<dbReference type="SUPFAM" id="SSF53807">
    <property type="entry name" value="Helical backbone' metal receptor"/>
    <property type="match status" value="1"/>
</dbReference>
<evidence type="ECO:0000313" key="8">
    <source>
        <dbReference type="Proteomes" id="UP000051783"/>
    </source>
</evidence>
<dbReference type="Proteomes" id="UP000051783">
    <property type="component" value="Unassembled WGS sequence"/>
</dbReference>
<dbReference type="InterPro" id="IPR050492">
    <property type="entry name" value="Bact_metal-bind_prot9"/>
</dbReference>
<dbReference type="GO" id="GO:0030313">
    <property type="term" value="C:cell envelope"/>
    <property type="evidence" value="ECO:0007669"/>
    <property type="project" value="UniProtKB-SubCell"/>
</dbReference>
<dbReference type="PROSITE" id="PS51257">
    <property type="entry name" value="PROKAR_LIPOPROTEIN"/>
    <property type="match status" value="1"/>
</dbReference>
<dbReference type="STRING" id="942150.IV64_GL001229"/>
<dbReference type="Gene3D" id="3.40.50.1980">
    <property type="entry name" value="Nitrogenase molybdenum iron protein domain"/>
    <property type="match status" value="2"/>
</dbReference>
<dbReference type="InterPro" id="IPR006128">
    <property type="entry name" value="Lipoprotein_PsaA-like"/>
</dbReference>
<evidence type="ECO:0000256" key="6">
    <source>
        <dbReference type="SAM" id="Coils"/>
    </source>
</evidence>
<comment type="similarity">
    <text evidence="5">Belongs to the bacterial solute-binding protein 9 family.</text>
</comment>
<evidence type="ECO:0000256" key="4">
    <source>
        <dbReference type="ARBA" id="ARBA00022729"/>
    </source>
</evidence>
<dbReference type="CDD" id="cd01020">
    <property type="entry name" value="TroA_b"/>
    <property type="match status" value="1"/>
</dbReference>
<dbReference type="GO" id="GO:0030001">
    <property type="term" value="P:metal ion transport"/>
    <property type="evidence" value="ECO:0007669"/>
    <property type="project" value="InterPro"/>
</dbReference>
<proteinExistence type="inferred from homology"/>
<comment type="caution">
    <text evidence="7">The sequence shown here is derived from an EMBL/GenBank/DDBJ whole genome shotgun (WGS) entry which is preliminary data.</text>
</comment>
<keyword evidence="4" id="KW-0732">Signal</keyword>
<dbReference type="OrthoDB" id="9810636at2"/>
<evidence type="ECO:0000313" key="7">
    <source>
        <dbReference type="EMBL" id="KRO07775.1"/>
    </source>
</evidence>
<accession>A0A0R2M134</accession>
<keyword evidence="6" id="KW-0175">Coiled coil</keyword>
<evidence type="ECO:0000256" key="2">
    <source>
        <dbReference type="ARBA" id="ARBA00022448"/>
    </source>
</evidence>
<evidence type="ECO:0000256" key="1">
    <source>
        <dbReference type="ARBA" id="ARBA00004196"/>
    </source>
</evidence>
<feature type="coiled-coil region" evidence="6">
    <location>
        <begin position="162"/>
        <end position="189"/>
    </location>
</feature>
<dbReference type="AlphaFoldDB" id="A0A0R2M134"/>
<organism evidence="7 8">
    <name type="scientific">Lactiplantibacillus xiangfangensis</name>
    <dbReference type="NCBI Taxonomy" id="942150"/>
    <lineage>
        <taxon>Bacteria</taxon>
        <taxon>Bacillati</taxon>
        <taxon>Bacillota</taxon>
        <taxon>Bacilli</taxon>
        <taxon>Lactobacillales</taxon>
        <taxon>Lactobacillaceae</taxon>
        <taxon>Lactiplantibacillus</taxon>
    </lineage>
</organism>
<dbReference type="PRINTS" id="PR00690">
    <property type="entry name" value="ADHESNFAMILY"/>
</dbReference>
<keyword evidence="2 5" id="KW-0813">Transport</keyword>
<gene>
    <name evidence="7" type="ORF">IV64_GL001229</name>
</gene>
<reference evidence="7 8" key="1">
    <citation type="journal article" date="2015" name="Genome Announc.">
        <title>Expanding the biotechnology potential of lactobacilli through comparative genomics of 213 strains and associated genera.</title>
        <authorList>
            <person name="Sun Z."/>
            <person name="Harris H.M."/>
            <person name="McCann A."/>
            <person name="Guo C."/>
            <person name="Argimon S."/>
            <person name="Zhang W."/>
            <person name="Yang X."/>
            <person name="Jeffery I.B."/>
            <person name="Cooney J.C."/>
            <person name="Kagawa T.F."/>
            <person name="Liu W."/>
            <person name="Song Y."/>
            <person name="Salvetti E."/>
            <person name="Wrobel A."/>
            <person name="Rasinkangas P."/>
            <person name="Parkhill J."/>
            <person name="Rea M.C."/>
            <person name="O'Sullivan O."/>
            <person name="Ritari J."/>
            <person name="Douillard F.P."/>
            <person name="Paul Ross R."/>
            <person name="Yang R."/>
            <person name="Briner A.E."/>
            <person name="Felis G.E."/>
            <person name="de Vos W.M."/>
            <person name="Barrangou R."/>
            <person name="Klaenhammer T.R."/>
            <person name="Caufield P.W."/>
            <person name="Cui Y."/>
            <person name="Zhang H."/>
            <person name="O'Toole P.W."/>
        </authorList>
    </citation>
    <scope>NUCLEOTIDE SEQUENCE [LARGE SCALE GENOMIC DNA]</scope>
    <source>
        <strain evidence="7 8">LMG 26013</strain>
    </source>
</reference>
<dbReference type="PANTHER" id="PTHR42953">
    <property type="entry name" value="HIGH-AFFINITY ZINC UPTAKE SYSTEM PROTEIN ZNUA-RELATED"/>
    <property type="match status" value="1"/>
</dbReference>
<evidence type="ECO:0000256" key="3">
    <source>
        <dbReference type="ARBA" id="ARBA00022723"/>
    </source>
</evidence>
<keyword evidence="8" id="KW-1185">Reference proteome</keyword>
<dbReference type="GO" id="GO:0046872">
    <property type="term" value="F:metal ion binding"/>
    <property type="evidence" value="ECO:0007669"/>
    <property type="project" value="UniProtKB-KW"/>
</dbReference>
<dbReference type="InterPro" id="IPR006127">
    <property type="entry name" value="ZnuA-like"/>
</dbReference>
<dbReference type="Pfam" id="PF01297">
    <property type="entry name" value="ZnuA"/>
    <property type="match status" value="1"/>
</dbReference>
<dbReference type="PANTHER" id="PTHR42953:SF1">
    <property type="entry name" value="METAL-BINDING PROTEIN HI_0362-RELATED"/>
    <property type="match status" value="1"/>
</dbReference>
<dbReference type="RefSeq" id="WP_057707521.1">
    <property type="nucleotide sequence ID" value="NZ_JQCL01000098.1"/>
</dbReference>
<protein>
    <submittedName>
        <fullName evidence="7">Abc superfamily atp binding cassette transporter, binding protein</fullName>
    </submittedName>
</protein>
<keyword evidence="3" id="KW-0479">Metal-binding</keyword>
<comment type="subcellular location">
    <subcellularLocation>
        <location evidence="1">Cell envelope</location>
    </subcellularLocation>
</comment>
<evidence type="ECO:0000256" key="5">
    <source>
        <dbReference type="RuleBase" id="RU003512"/>
    </source>
</evidence>
<dbReference type="PATRIC" id="fig|942150.3.peg.1266"/>
<dbReference type="GO" id="GO:0007155">
    <property type="term" value="P:cell adhesion"/>
    <property type="evidence" value="ECO:0007669"/>
    <property type="project" value="InterPro"/>
</dbReference>
<dbReference type="EMBL" id="JQCL01000098">
    <property type="protein sequence ID" value="KRO07775.1"/>
    <property type="molecule type" value="Genomic_DNA"/>
</dbReference>
<sequence length="300" mass="33436">MFKGKVMGVVVLSLLVGGLTLSGCRQETKSATGKIKVVTTTNFYGEMARAVGGNRVKVQSIINQPSVDPHDYEPTPDVAKAVANADIAVANGIGYDGWMNKLVKAAPATQLIRVGEDVMHEKAGANEHLWYNVKAMPAAANYLAQRLAKKDPQHRKTYQQNAKKYVASLQSVTQEAKQLRRQVKQLPNRRILVSEPVFDNALTALGLRVTNVNFENAIEKGTDPSPKVIRQMQMDLKHRRVVLFVNNKQVSTKTVSNMVQLAQQNRIPVLKVTETMPAKMTYQQWMLTQYRALSRLLPDK</sequence>